<feature type="domain" description="HAT C-terminal dimerisation" evidence="1">
    <location>
        <begin position="499"/>
        <end position="563"/>
    </location>
</feature>
<sequence length="610" mass="69585">LSIVYYLFKKKLRRVDGETERAFCTLCKSSFSVGHGGIYNVKRHETCKSVQSFFVKTNDPQLDKVSAAEVTSIYHAVQHTHSYRSTDCSNKLAPVIFPDSEIAKKMSCGRTKAASIVANVLAPVSVEKCVQELTSSLLVGGTHTPFFSVASDASNHGSTKLFPLAVRYWTPEFGLMNRVLDFYEDSAETSESIHHQITSKLKENGLRLEMISAYTADNASVNYGKYKSVYQKLKADNAGIIKANCMAHIVRNGAKYAADRLDIDIECTINKIYRHFSSSAKRTEELKSLFEFVDQDYHALLRHVPTRWLSIWPAVSRLHASWPAVKAYFLSLGEEHCPKVLWKLFEKDQHSDGHPLELQVYLSFLHNALKIFHDIILLLEGDNVTVCELYDILSTLQRKLQQRQADSFFGVETSALLQQFRHCKATAIKQDLSNFYSTSLSYLEKRYDFSDSNFHKHVAMLGLKSEFTFSNLCDVVEILQMMDKLNMDELYEEYFVTLPRQQEVVKRAVPVVEKWSALLQGTNTPNLTVLGSFLFSIPVTNAHVERVFSLMTAAWTDQRNRCSVDLIKSEIQVKNNFGYSCVDFYSYSLQEETLLEAVRSDKKYKFKKKN</sequence>
<dbReference type="GO" id="GO:0046983">
    <property type="term" value="F:protein dimerization activity"/>
    <property type="evidence" value="ECO:0007669"/>
    <property type="project" value="InterPro"/>
</dbReference>
<proteinExistence type="predicted"/>
<evidence type="ECO:0000259" key="1">
    <source>
        <dbReference type="Pfam" id="PF05699"/>
    </source>
</evidence>
<dbReference type="InterPro" id="IPR012337">
    <property type="entry name" value="RNaseH-like_sf"/>
</dbReference>
<organism evidence="2 3">
    <name type="scientific">Paramormyrops kingsleyae</name>
    <dbReference type="NCBI Taxonomy" id="1676925"/>
    <lineage>
        <taxon>Eukaryota</taxon>
        <taxon>Metazoa</taxon>
        <taxon>Chordata</taxon>
        <taxon>Craniata</taxon>
        <taxon>Vertebrata</taxon>
        <taxon>Euteleostomi</taxon>
        <taxon>Actinopterygii</taxon>
        <taxon>Neopterygii</taxon>
        <taxon>Teleostei</taxon>
        <taxon>Osteoglossocephala</taxon>
        <taxon>Osteoglossomorpha</taxon>
        <taxon>Osteoglossiformes</taxon>
        <taxon>Mormyridae</taxon>
        <taxon>Paramormyrops</taxon>
    </lineage>
</organism>
<dbReference type="Pfam" id="PF05699">
    <property type="entry name" value="Dimer_Tnp_hAT"/>
    <property type="match status" value="1"/>
</dbReference>
<dbReference type="Ensembl" id="ENSPKIT00000032399.1">
    <property type="protein sequence ID" value="ENSPKIP00000008321.1"/>
    <property type="gene ID" value="ENSPKIG00000023865.1"/>
</dbReference>
<dbReference type="PANTHER" id="PTHR37162">
    <property type="entry name" value="HAT FAMILY DIMERISATION DOMAINCONTAINING PROTEIN-RELATED"/>
    <property type="match status" value="1"/>
</dbReference>
<protein>
    <recommendedName>
        <fullName evidence="1">HAT C-terminal dimerisation domain-containing protein</fullName>
    </recommendedName>
</protein>
<name>A0A3B3QSE0_9TELE</name>
<keyword evidence="3" id="KW-1185">Reference proteome</keyword>
<dbReference type="GeneTree" id="ENSGT00940000165202"/>
<evidence type="ECO:0000313" key="2">
    <source>
        <dbReference type="Ensembl" id="ENSPKIP00000008321.1"/>
    </source>
</evidence>
<dbReference type="Proteomes" id="UP000261540">
    <property type="component" value="Unplaced"/>
</dbReference>
<reference evidence="2" key="1">
    <citation type="submission" date="2025-08" db="UniProtKB">
        <authorList>
            <consortium name="Ensembl"/>
        </authorList>
    </citation>
    <scope>IDENTIFICATION</scope>
</reference>
<dbReference type="SUPFAM" id="SSF53098">
    <property type="entry name" value="Ribonuclease H-like"/>
    <property type="match status" value="1"/>
</dbReference>
<reference evidence="2" key="2">
    <citation type="submission" date="2025-09" db="UniProtKB">
        <authorList>
            <consortium name="Ensembl"/>
        </authorList>
    </citation>
    <scope>IDENTIFICATION</scope>
</reference>
<accession>A0A3B3QSE0</accession>
<dbReference type="PANTHER" id="PTHR37162:SF1">
    <property type="entry name" value="BED-TYPE DOMAIN-CONTAINING PROTEIN"/>
    <property type="match status" value="1"/>
</dbReference>
<dbReference type="AlphaFoldDB" id="A0A3B3QSE0"/>
<dbReference type="InterPro" id="IPR008906">
    <property type="entry name" value="HATC_C_dom"/>
</dbReference>
<evidence type="ECO:0000313" key="3">
    <source>
        <dbReference type="Proteomes" id="UP000261540"/>
    </source>
</evidence>